<name>A0ABN1F9D0_9PROT</name>
<dbReference type="EMBL" id="BAAADD010000012">
    <property type="protein sequence ID" value="GAA0585651.1"/>
    <property type="molecule type" value="Genomic_DNA"/>
</dbReference>
<reference evidence="4 5" key="1">
    <citation type="journal article" date="2019" name="Int. J. Syst. Evol. Microbiol.">
        <title>The Global Catalogue of Microorganisms (GCM) 10K type strain sequencing project: providing services to taxonomists for standard genome sequencing and annotation.</title>
        <authorList>
            <consortium name="The Broad Institute Genomics Platform"/>
            <consortium name="The Broad Institute Genome Sequencing Center for Infectious Disease"/>
            <person name="Wu L."/>
            <person name="Ma J."/>
        </authorList>
    </citation>
    <scope>NUCLEOTIDE SEQUENCE [LARGE SCALE GENOMIC DNA]</scope>
    <source>
        <strain evidence="4 5">JCM 15089</strain>
    </source>
</reference>
<keyword evidence="2" id="KW-0560">Oxidoreductase</keyword>
<evidence type="ECO:0000256" key="3">
    <source>
        <dbReference type="ARBA" id="ARBA00023027"/>
    </source>
</evidence>
<organism evidence="4 5">
    <name type="scientific">Rhizomicrobium electricum</name>
    <dbReference type="NCBI Taxonomy" id="480070"/>
    <lineage>
        <taxon>Bacteria</taxon>
        <taxon>Pseudomonadati</taxon>
        <taxon>Pseudomonadota</taxon>
        <taxon>Alphaproteobacteria</taxon>
        <taxon>Micropepsales</taxon>
        <taxon>Micropepsaceae</taxon>
        <taxon>Rhizomicrobium</taxon>
    </lineage>
</organism>
<dbReference type="PANTHER" id="PTHR30004">
    <property type="entry name" value="4-HYDROXYTHREONINE-4-PHOSPHATE DEHYDROGENASE"/>
    <property type="match status" value="1"/>
</dbReference>
<proteinExistence type="predicted"/>
<dbReference type="Proteomes" id="UP001499951">
    <property type="component" value="Unassembled WGS sequence"/>
</dbReference>
<dbReference type="SUPFAM" id="SSF53659">
    <property type="entry name" value="Isocitrate/Isopropylmalate dehydrogenase-like"/>
    <property type="match status" value="1"/>
</dbReference>
<comment type="caution">
    <text evidence="4">The sequence shown here is derived from an EMBL/GenBank/DDBJ whole genome shotgun (WGS) entry which is preliminary data.</text>
</comment>
<dbReference type="Gene3D" id="3.40.718.10">
    <property type="entry name" value="Isopropylmalate Dehydrogenase"/>
    <property type="match status" value="1"/>
</dbReference>
<gene>
    <name evidence="4" type="primary">pdxA_2</name>
    <name evidence="4" type="ORF">GCM10008942_38220</name>
</gene>
<sequence length="332" mass="34571">MEWMVNRIGLTMGDPAGIGPEVICKALKDMSAAERAATLVIADPVFMARASALVGADLDFVTTDAAVEAGKVADGGVPLLPVEANNRDAILPGQLSADAGEVGCRIIKTAVELALAKKIDVICTAALNKTAIRMAGYALNGHAGLLSHFTGVKKCYAVLACPQLSVIHVTTHVALSKAAGLCRTELILDTIRAAHRHVLTTGVARPRVAVAAINPHAGEAGLYGTEDQEQVVPAVEAACAEGILATGPIPGDVVFEQAIDGKFDIVVAQFHDQGHIPAKLIGRHETVNITAGLPILRTSVDQGTAFDIAWKGVARPGNMKAAIAMARRMRPV</sequence>
<evidence type="ECO:0000313" key="5">
    <source>
        <dbReference type="Proteomes" id="UP001499951"/>
    </source>
</evidence>
<accession>A0ABN1F9D0</accession>
<keyword evidence="1" id="KW-0479">Metal-binding</keyword>
<dbReference type="PANTHER" id="PTHR30004:SF6">
    <property type="entry name" value="D-THREONATE 4-PHOSPHATE DEHYDROGENASE"/>
    <property type="match status" value="1"/>
</dbReference>
<dbReference type="Pfam" id="PF04166">
    <property type="entry name" value="PdxA"/>
    <property type="match status" value="1"/>
</dbReference>
<dbReference type="NCBIfam" id="TIGR00557">
    <property type="entry name" value="pdxA"/>
    <property type="match status" value="1"/>
</dbReference>
<evidence type="ECO:0000256" key="1">
    <source>
        <dbReference type="ARBA" id="ARBA00022723"/>
    </source>
</evidence>
<evidence type="ECO:0000256" key="2">
    <source>
        <dbReference type="ARBA" id="ARBA00023002"/>
    </source>
</evidence>
<protein>
    <submittedName>
        <fullName evidence="4">4-hydroxythreonine-4-phosphate dehydrogenase PdxA</fullName>
    </submittedName>
</protein>
<evidence type="ECO:0000313" key="4">
    <source>
        <dbReference type="EMBL" id="GAA0585651.1"/>
    </source>
</evidence>
<dbReference type="InterPro" id="IPR005255">
    <property type="entry name" value="PdxA_fam"/>
</dbReference>
<keyword evidence="3" id="KW-0520">NAD</keyword>
<keyword evidence="5" id="KW-1185">Reference proteome</keyword>
<dbReference type="RefSeq" id="WP_344470367.1">
    <property type="nucleotide sequence ID" value="NZ_BAAADD010000012.1"/>
</dbReference>